<evidence type="ECO:0000313" key="2">
    <source>
        <dbReference type="Proteomes" id="UP000319769"/>
    </source>
</evidence>
<dbReference type="EMBL" id="VMNW02000101">
    <property type="protein sequence ID" value="KAA9151422.1"/>
    <property type="molecule type" value="Genomic_DNA"/>
</dbReference>
<name>A0A5N0UNJ3_9PSEU</name>
<proteinExistence type="predicted"/>
<dbReference type="AlphaFoldDB" id="A0A5N0UNJ3"/>
<evidence type="ECO:0008006" key="3">
    <source>
        <dbReference type="Google" id="ProtNLM"/>
    </source>
</evidence>
<evidence type="ECO:0000313" key="1">
    <source>
        <dbReference type="EMBL" id="KAA9151422.1"/>
    </source>
</evidence>
<organism evidence="1 2">
    <name type="scientific">Amycolatopsis acidicola</name>
    <dbReference type="NCBI Taxonomy" id="2596893"/>
    <lineage>
        <taxon>Bacteria</taxon>
        <taxon>Bacillati</taxon>
        <taxon>Actinomycetota</taxon>
        <taxon>Actinomycetes</taxon>
        <taxon>Pseudonocardiales</taxon>
        <taxon>Pseudonocardiaceae</taxon>
        <taxon>Amycolatopsis</taxon>
    </lineage>
</organism>
<dbReference type="OrthoDB" id="4515757at2"/>
<sequence>MNTDVSINLVAFEVRGAGEPIVVPAPTKAEDGVRQAWATVRREHELNPGDVSRLHTEWEPSRADAVFLSSTFPDAERTYSFSRPAPGGWEQAFEEVRRSMIEADLAERMAEARDGELMPILWSASSPQSETLNFLPCTELVPSKLFIALANVAGTGHGTYAMHHVTKAAYDEMDTPFPRLMAEARGNLVRGLRITVHEVPGQGNFLSWSRDDGFAGSALALPDFYSMMSHSLETTRLVVGLPCPEFLYVAEAGTELGDMITQLTCESEYADTELVPCVLHVDRAGMRLLAERGA</sequence>
<gene>
    <name evidence="1" type="ORF">FPZ12_038950</name>
</gene>
<keyword evidence="2" id="KW-1185">Reference proteome</keyword>
<reference evidence="1" key="1">
    <citation type="submission" date="2019-09" db="EMBL/GenBank/DDBJ databases">
        <authorList>
            <person name="Teo W.F.A."/>
            <person name="Duangmal K."/>
        </authorList>
    </citation>
    <scope>NUCLEOTIDE SEQUENCE [LARGE SCALE GENOMIC DNA]</scope>
    <source>
        <strain evidence="1">K81G1</strain>
    </source>
</reference>
<dbReference type="RefSeq" id="WP_144755615.1">
    <property type="nucleotide sequence ID" value="NZ_VMNW02000101.1"/>
</dbReference>
<dbReference type="Proteomes" id="UP000319769">
    <property type="component" value="Unassembled WGS sequence"/>
</dbReference>
<protein>
    <recommendedName>
        <fullName evidence="3">DUF1444 family protein</fullName>
    </recommendedName>
</protein>
<comment type="caution">
    <text evidence="1">The sequence shown here is derived from an EMBL/GenBank/DDBJ whole genome shotgun (WGS) entry which is preliminary data.</text>
</comment>
<accession>A0A5N0UNJ3</accession>